<feature type="compositionally biased region" description="Polar residues" evidence="1">
    <location>
        <begin position="30"/>
        <end position="44"/>
    </location>
</feature>
<keyword evidence="3" id="KW-1185">Reference proteome</keyword>
<comment type="caution">
    <text evidence="2">The sequence shown here is derived from an EMBL/GenBank/DDBJ whole genome shotgun (WGS) entry which is preliminary data.</text>
</comment>
<proteinExistence type="predicted"/>
<organism evidence="2 3">
    <name type="scientific">Alligator mississippiensis</name>
    <name type="common">American alligator</name>
    <dbReference type="NCBI Taxonomy" id="8496"/>
    <lineage>
        <taxon>Eukaryota</taxon>
        <taxon>Metazoa</taxon>
        <taxon>Chordata</taxon>
        <taxon>Craniata</taxon>
        <taxon>Vertebrata</taxon>
        <taxon>Euteleostomi</taxon>
        <taxon>Archelosauria</taxon>
        <taxon>Archosauria</taxon>
        <taxon>Crocodylia</taxon>
        <taxon>Alligatoridae</taxon>
        <taxon>Alligatorinae</taxon>
        <taxon>Alligator</taxon>
    </lineage>
</organism>
<accession>A0A151MB43</accession>
<dbReference type="AlphaFoldDB" id="A0A151MB43"/>
<evidence type="ECO:0000313" key="3">
    <source>
        <dbReference type="Proteomes" id="UP000050525"/>
    </source>
</evidence>
<evidence type="ECO:0000313" key="2">
    <source>
        <dbReference type="EMBL" id="KYO21721.1"/>
    </source>
</evidence>
<protein>
    <submittedName>
        <fullName evidence="2">Uncharacterized protein</fullName>
    </submittedName>
</protein>
<sequence>MRILLYLLWKLEGNIFLKLWCEAEIVASPKATSPQNEEAGTSDSFRVCRPVPPRTIPGHPLSGYHYAGVSAFLKRGRVADVYGPGFG</sequence>
<dbReference type="EMBL" id="AKHW03006283">
    <property type="protein sequence ID" value="KYO21721.1"/>
    <property type="molecule type" value="Genomic_DNA"/>
</dbReference>
<gene>
    <name evidence="2" type="ORF">Y1Q_0000441</name>
</gene>
<feature type="region of interest" description="Disordered" evidence="1">
    <location>
        <begin position="29"/>
        <end position="49"/>
    </location>
</feature>
<reference evidence="2 3" key="1">
    <citation type="journal article" date="2012" name="Genome Biol.">
        <title>Sequencing three crocodilian genomes to illuminate the evolution of archosaurs and amniotes.</title>
        <authorList>
            <person name="St John J.A."/>
            <person name="Braun E.L."/>
            <person name="Isberg S.R."/>
            <person name="Miles L.G."/>
            <person name="Chong A.Y."/>
            <person name="Gongora J."/>
            <person name="Dalzell P."/>
            <person name="Moran C."/>
            <person name="Bed'hom B."/>
            <person name="Abzhanov A."/>
            <person name="Burgess S.C."/>
            <person name="Cooksey A.M."/>
            <person name="Castoe T.A."/>
            <person name="Crawford N.G."/>
            <person name="Densmore L.D."/>
            <person name="Drew J.C."/>
            <person name="Edwards S.V."/>
            <person name="Faircloth B.C."/>
            <person name="Fujita M.K."/>
            <person name="Greenwold M.J."/>
            <person name="Hoffmann F.G."/>
            <person name="Howard J.M."/>
            <person name="Iguchi T."/>
            <person name="Janes D.E."/>
            <person name="Khan S.Y."/>
            <person name="Kohno S."/>
            <person name="de Koning A.J."/>
            <person name="Lance S.L."/>
            <person name="McCarthy F.M."/>
            <person name="McCormack J.E."/>
            <person name="Merchant M.E."/>
            <person name="Peterson D.G."/>
            <person name="Pollock D.D."/>
            <person name="Pourmand N."/>
            <person name="Raney B.J."/>
            <person name="Roessler K.A."/>
            <person name="Sanford J.R."/>
            <person name="Sawyer R.H."/>
            <person name="Schmidt C.J."/>
            <person name="Triplett E.W."/>
            <person name="Tuberville T.D."/>
            <person name="Venegas-Anaya M."/>
            <person name="Howard J.T."/>
            <person name="Jarvis E.D."/>
            <person name="Guillette L.J.Jr."/>
            <person name="Glenn T.C."/>
            <person name="Green R.E."/>
            <person name="Ray D.A."/>
        </authorList>
    </citation>
    <scope>NUCLEOTIDE SEQUENCE [LARGE SCALE GENOMIC DNA]</scope>
    <source>
        <strain evidence="2">KSC_2009_1</strain>
    </source>
</reference>
<dbReference type="Proteomes" id="UP000050525">
    <property type="component" value="Unassembled WGS sequence"/>
</dbReference>
<name>A0A151MB43_ALLMI</name>
<evidence type="ECO:0000256" key="1">
    <source>
        <dbReference type="SAM" id="MobiDB-lite"/>
    </source>
</evidence>